<dbReference type="EMBL" id="WJQU01000004">
    <property type="protein sequence ID" value="KAJ6634822.1"/>
    <property type="molecule type" value="Genomic_DNA"/>
</dbReference>
<dbReference type="AlphaFoldDB" id="A0A9Q0MR88"/>
<name>A0A9Q0MR88_9DIPT</name>
<feature type="non-terminal residue" evidence="1">
    <location>
        <position position="1"/>
    </location>
</feature>
<evidence type="ECO:0000313" key="2">
    <source>
        <dbReference type="Proteomes" id="UP001151699"/>
    </source>
</evidence>
<sequence>KKKADFKRFEKIRKDDFERLHAETADTIARAQSLERDVTHLKNRMGRLTASNIEILQVLFPKCAACNDKKIPGFNAKWWKS</sequence>
<comment type="caution">
    <text evidence="1">The sequence shown here is derived from an EMBL/GenBank/DDBJ whole genome shotgun (WGS) entry which is preliminary data.</text>
</comment>
<evidence type="ECO:0000313" key="1">
    <source>
        <dbReference type="EMBL" id="KAJ6634822.1"/>
    </source>
</evidence>
<accession>A0A9Q0MR88</accession>
<dbReference type="Proteomes" id="UP001151699">
    <property type="component" value="Chromosome C"/>
</dbReference>
<proteinExistence type="predicted"/>
<gene>
    <name evidence="1" type="ORF">Bhyg_13402</name>
</gene>
<protein>
    <submittedName>
        <fullName evidence="1">Uncharacterized protein</fullName>
    </submittedName>
</protein>
<reference evidence="1" key="1">
    <citation type="submission" date="2022-07" db="EMBL/GenBank/DDBJ databases">
        <authorList>
            <person name="Trinca V."/>
            <person name="Uliana J.V.C."/>
            <person name="Torres T.T."/>
            <person name="Ward R.J."/>
            <person name="Monesi N."/>
        </authorList>
    </citation>
    <scope>NUCLEOTIDE SEQUENCE</scope>
    <source>
        <strain evidence="1">HSMRA1968</strain>
        <tissue evidence="1">Whole embryos</tissue>
    </source>
</reference>
<organism evidence="1 2">
    <name type="scientific">Pseudolycoriella hygida</name>
    <dbReference type="NCBI Taxonomy" id="35572"/>
    <lineage>
        <taxon>Eukaryota</taxon>
        <taxon>Metazoa</taxon>
        <taxon>Ecdysozoa</taxon>
        <taxon>Arthropoda</taxon>
        <taxon>Hexapoda</taxon>
        <taxon>Insecta</taxon>
        <taxon>Pterygota</taxon>
        <taxon>Neoptera</taxon>
        <taxon>Endopterygota</taxon>
        <taxon>Diptera</taxon>
        <taxon>Nematocera</taxon>
        <taxon>Sciaroidea</taxon>
        <taxon>Sciaridae</taxon>
        <taxon>Pseudolycoriella</taxon>
    </lineage>
</organism>
<keyword evidence="2" id="KW-1185">Reference proteome</keyword>